<keyword evidence="1" id="KW-0456">Lyase</keyword>
<sequence>MPHAAQPEGESVLPKVSTAQSATAETFAALHRPGDPLLLPNAWDVGSAVAIADAGAKAIATTSAGVAWSLGVPDGADLGPDRAAAVVERIVAAVGVPVSADIESGYGVEPDAVAATVTAVIGAGAVGVNLEDRSGRPDALLFTADEQAERLAAARAAASRLGVRLWINARTDIFLAGVGPEERRLDDALERAERYAAAGADSLFVPGLVDPTALAELAAGPLPIAVMAGAGSPPVAELAAAGVVRISLGSAIVQAAYAVAARAAAELLSAGTYGPVTDTIAYGAMNTALTAGSR</sequence>
<reference evidence="1 2" key="1">
    <citation type="submission" date="2020-03" db="EMBL/GenBank/DDBJ databases">
        <title>WGS of actinomycetes isolated from Thailand.</title>
        <authorList>
            <person name="Thawai C."/>
        </authorList>
    </citation>
    <scope>NUCLEOTIDE SEQUENCE [LARGE SCALE GENOMIC DNA]</scope>
    <source>
        <strain evidence="1 2">HSS6-12</strain>
    </source>
</reference>
<dbReference type="CDD" id="cd00377">
    <property type="entry name" value="ICL_PEPM"/>
    <property type="match status" value="1"/>
</dbReference>
<dbReference type="Pfam" id="PF13714">
    <property type="entry name" value="PEP_mutase"/>
    <property type="match status" value="1"/>
</dbReference>
<evidence type="ECO:0000313" key="1">
    <source>
        <dbReference type="EMBL" id="NJP30996.1"/>
    </source>
</evidence>
<accession>A0ABX0Z480</accession>
<organism evidence="1 2">
    <name type="scientific">Micromonospora thermarum</name>
    <dbReference type="NCBI Taxonomy" id="2720024"/>
    <lineage>
        <taxon>Bacteria</taxon>
        <taxon>Bacillati</taxon>
        <taxon>Actinomycetota</taxon>
        <taxon>Actinomycetes</taxon>
        <taxon>Micromonosporales</taxon>
        <taxon>Micromonosporaceae</taxon>
        <taxon>Micromonospora</taxon>
    </lineage>
</organism>
<dbReference type="InterPro" id="IPR040442">
    <property type="entry name" value="Pyrv_kinase-like_dom_sf"/>
</dbReference>
<dbReference type="EMBL" id="JAATEO010000002">
    <property type="protein sequence ID" value="NJP30996.1"/>
    <property type="molecule type" value="Genomic_DNA"/>
</dbReference>
<protein>
    <submittedName>
        <fullName evidence="1">Isocitrate lyase/phosphoenolpyruvate mutase family protein</fullName>
    </submittedName>
</protein>
<dbReference type="Proteomes" id="UP000783871">
    <property type="component" value="Unassembled WGS sequence"/>
</dbReference>
<dbReference type="PANTHER" id="PTHR42905:SF16">
    <property type="entry name" value="CARBOXYPHOSPHONOENOLPYRUVATE PHOSPHONOMUTASE-LIKE PROTEIN (AFU_ORTHOLOGUE AFUA_5G07230)"/>
    <property type="match status" value="1"/>
</dbReference>
<dbReference type="Gene3D" id="3.20.20.60">
    <property type="entry name" value="Phosphoenolpyruvate-binding domains"/>
    <property type="match status" value="1"/>
</dbReference>
<dbReference type="GO" id="GO:0016829">
    <property type="term" value="F:lyase activity"/>
    <property type="evidence" value="ECO:0007669"/>
    <property type="project" value="UniProtKB-KW"/>
</dbReference>
<evidence type="ECO:0000313" key="2">
    <source>
        <dbReference type="Proteomes" id="UP000783871"/>
    </source>
</evidence>
<proteinExistence type="predicted"/>
<dbReference type="SUPFAM" id="SSF51621">
    <property type="entry name" value="Phosphoenolpyruvate/pyruvate domain"/>
    <property type="match status" value="1"/>
</dbReference>
<keyword evidence="2" id="KW-1185">Reference proteome</keyword>
<gene>
    <name evidence="1" type="ORF">HCJ94_03095</name>
</gene>
<dbReference type="InterPro" id="IPR015813">
    <property type="entry name" value="Pyrv/PenolPyrv_kinase-like_dom"/>
</dbReference>
<name>A0ABX0Z480_9ACTN</name>
<dbReference type="PANTHER" id="PTHR42905">
    <property type="entry name" value="PHOSPHOENOLPYRUVATE CARBOXYLASE"/>
    <property type="match status" value="1"/>
</dbReference>
<dbReference type="InterPro" id="IPR039556">
    <property type="entry name" value="ICL/PEPM"/>
</dbReference>
<comment type="caution">
    <text evidence="1">The sequence shown here is derived from an EMBL/GenBank/DDBJ whole genome shotgun (WGS) entry which is preliminary data.</text>
</comment>